<dbReference type="EMBL" id="JBGBZN010000002">
    <property type="protein sequence ID" value="MEY9468763.1"/>
    <property type="molecule type" value="Genomic_DNA"/>
</dbReference>
<gene>
    <name evidence="2" type="ORF">ABH992_001162</name>
</gene>
<organism evidence="2 3">
    <name type="scientific">Bradyrhizobium yuanmingense</name>
    <dbReference type="NCBI Taxonomy" id="108015"/>
    <lineage>
        <taxon>Bacteria</taxon>
        <taxon>Pseudomonadati</taxon>
        <taxon>Pseudomonadota</taxon>
        <taxon>Alphaproteobacteria</taxon>
        <taxon>Hyphomicrobiales</taxon>
        <taxon>Nitrobacteraceae</taxon>
        <taxon>Bradyrhizobium</taxon>
    </lineage>
</organism>
<evidence type="ECO:0000256" key="1">
    <source>
        <dbReference type="SAM" id="MobiDB-lite"/>
    </source>
</evidence>
<keyword evidence="3" id="KW-1185">Reference proteome</keyword>
<name>A0ABV4GA44_9BRAD</name>
<evidence type="ECO:0000313" key="2">
    <source>
        <dbReference type="EMBL" id="MEY9468763.1"/>
    </source>
</evidence>
<dbReference type="Proteomes" id="UP001565474">
    <property type="component" value="Unassembled WGS sequence"/>
</dbReference>
<proteinExistence type="predicted"/>
<evidence type="ECO:0000313" key="3">
    <source>
        <dbReference type="Proteomes" id="UP001565474"/>
    </source>
</evidence>
<comment type="caution">
    <text evidence="2">The sequence shown here is derived from an EMBL/GenBank/DDBJ whole genome shotgun (WGS) entry which is preliminary data.</text>
</comment>
<feature type="region of interest" description="Disordered" evidence="1">
    <location>
        <begin position="25"/>
        <end position="51"/>
    </location>
</feature>
<sequence length="119" mass="13340">MSGLAQERAALGDTVPMVVASPFLPRRAPAPARPRPIKRRLVPRGSGIRLPANSRMHMDKLRRFPAPWVMKEDRDGFRVFDASGFFICAFTHREDLHRGARASFHGKRRGGLKAISLLP</sequence>
<accession>A0ABV4GA44</accession>
<reference evidence="2 3" key="1">
    <citation type="submission" date="2024-07" db="EMBL/GenBank/DDBJ databases">
        <title>Genomic Encyclopedia of Type Strains, Phase V (KMG-V): Genome sequencing to study the core and pangenomes of soil and plant-associated prokaryotes.</title>
        <authorList>
            <person name="Whitman W."/>
        </authorList>
    </citation>
    <scope>NUCLEOTIDE SEQUENCE [LARGE SCALE GENOMIC DNA]</scope>
    <source>
        <strain evidence="2 3">USDA 222</strain>
    </source>
</reference>
<dbReference type="RefSeq" id="WP_244431329.1">
    <property type="nucleotide sequence ID" value="NZ_JBGBYD010000002.1"/>
</dbReference>
<protein>
    <submittedName>
        <fullName evidence="2">Uncharacterized protein</fullName>
    </submittedName>
</protein>